<dbReference type="HOGENOM" id="CLU_926592_0_0_3"/>
<dbReference type="STRING" id="65393.PCC7424_1322"/>
<name>B7K7J9_GLOC7</name>
<protein>
    <submittedName>
        <fullName evidence="1">Uncharacterized protein</fullName>
    </submittedName>
</protein>
<evidence type="ECO:0000313" key="2">
    <source>
        <dbReference type="Proteomes" id="UP000002384"/>
    </source>
</evidence>
<keyword evidence="2" id="KW-1185">Reference proteome</keyword>
<dbReference type="eggNOG" id="ENOG50321GF">
    <property type="taxonomic scope" value="Bacteria"/>
</dbReference>
<dbReference type="AlphaFoldDB" id="B7K7J9"/>
<reference evidence="2" key="1">
    <citation type="journal article" date="2011" name="MBio">
        <title>Novel metabolic attributes of the genus Cyanothece, comprising a group of unicellular nitrogen-fixing Cyanobacteria.</title>
        <authorList>
            <person name="Bandyopadhyay A."/>
            <person name="Elvitigala T."/>
            <person name="Welsh E."/>
            <person name="Stockel J."/>
            <person name="Liberton M."/>
            <person name="Min H."/>
            <person name="Sherman L.A."/>
            <person name="Pakrasi H.B."/>
        </authorList>
    </citation>
    <scope>NUCLEOTIDE SEQUENCE [LARGE SCALE GENOMIC DNA]</scope>
    <source>
        <strain evidence="2">PCC 7424</strain>
    </source>
</reference>
<proteinExistence type="predicted"/>
<accession>B7K7J9</accession>
<gene>
    <name evidence="1" type="ordered locus">PCC7424_1322</name>
</gene>
<organism evidence="1 2">
    <name type="scientific">Gloeothece citriformis (strain PCC 7424)</name>
    <name type="common">Cyanothece sp. (strain PCC 7424)</name>
    <dbReference type="NCBI Taxonomy" id="65393"/>
    <lineage>
        <taxon>Bacteria</taxon>
        <taxon>Bacillati</taxon>
        <taxon>Cyanobacteriota</taxon>
        <taxon>Cyanophyceae</taxon>
        <taxon>Oscillatoriophycideae</taxon>
        <taxon>Chroococcales</taxon>
        <taxon>Aphanothecaceae</taxon>
        <taxon>Gloeothece</taxon>
        <taxon>Gloeothece citriformis</taxon>
    </lineage>
</organism>
<dbReference type="EMBL" id="CP001291">
    <property type="protein sequence ID" value="ACK69767.1"/>
    <property type="molecule type" value="Genomic_DNA"/>
</dbReference>
<dbReference type="Proteomes" id="UP000002384">
    <property type="component" value="Chromosome"/>
</dbReference>
<dbReference type="KEGG" id="cyc:PCC7424_1322"/>
<evidence type="ECO:0000313" key="1">
    <source>
        <dbReference type="EMBL" id="ACK69767.1"/>
    </source>
</evidence>
<dbReference type="RefSeq" id="WP_012598713.1">
    <property type="nucleotide sequence ID" value="NC_011729.1"/>
</dbReference>
<sequence length="300" mass="36391">MNAESNLFELSEIFVNENKKDLDEIRQKLENLIREQYLEVSNFDKRQINQILNDLNQTTDWQNKSQKLDNILKKISESIPQGQEVRLKNKIIYRVDFLYFYFLQLKINYILSKVVETWKMALKNDSNFILMLSIWEIELEKFIEILETQVLFQVLFPLFEDFFEATEYVLKALLAFLKSNLVFDLKNKNDNQDQLRNTEKKVNRLILAILEILNYLKQEKEKTEPYKDTDTFKKFIKRLYLTPEEQLEKNKPAMRLLEKWMKENREMNEEAREEAREDFERFKEIIDAERPEGYKLYSDT</sequence>